<feature type="transmembrane region" description="Helical" evidence="2">
    <location>
        <begin position="98"/>
        <end position="115"/>
    </location>
</feature>
<evidence type="ECO:0000256" key="1">
    <source>
        <dbReference type="SAM" id="MobiDB-lite"/>
    </source>
</evidence>
<dbReference type="InterPro" id="IPR022062">
    <property type="entry name" value="DUF3618"/>
</dbReference>
<evidence type="ECO:0000256" key="2">
    <source>
        <dbReference type="SAM" id="Phobius"/>
    </source>
</evidence>
<name>A0ABS7QQ82_9ACTN</name>
<organism evidence="3 4">
    <name type="scientific">Streptantibioticus parmotrematis</name>
    <dbReference type="NCBI Taxonomy" id="2873249"/>
    <lineage>
        <taxon>Bacteria</taxon>
        <taxon>Bacillati</taxon>
        <taxon>Actinomycetota</taxon>
        <taxon>Actinomycetes</taxon>
        <taxon>Kitasatosporales</taxon>
        <taxon>Streptomycetaceae</taxon>
        <taxon>Streptantibioticus</taxon>
    </lineage>
</organism>
<dbReference type="RefSeq" id="WP_222976628.1">
    <property type="nucleotide sequence ID" value="NZ_JAINVZ010000005.1"/>
</dbReference>
<reference evidence="3 4" key="1">
    <citation type="submission" date="2021-08" db="EMBL/GenBank/DDBJ databases">
        <title>Streptomyces sp. PTM05 isolated from lichen.</title>
        <authorList>
            <person name="Somphong A."/>
            <person name="Phongsopitanun W."/>
            <person name="Tanasupawat S."/>
        </authorList>
    </citation>
    <scope>NUCLEOTIDE SEQUENCE [LARGE SCALE GENOMIC DNA]</scope>
    <source>
        <strain evidence="3 4">Ptm05</strain>
    </source>
</reference>
<keyword evidence="2" id="KW-1133">Transmembrane helix</keyword>
<gene>
    <name evidence="3" type="ORF">K7472_10885</name>
</gene>
<feature type="region of interest" description="Disordered" evidence="1">
    <location>
        <begin position="1"/>
        <end position="26"/>
    </location>
</feature>
<dbReference type="EMBL" id="JAINVZ010000005">
    <property type="protein sequence ID" value="MBY8885351.1"/>
    <property type="molecule type" value="Genomic_DNA"/>
</dbReference>
<evidence type="ECO:0000313" key="3">
    <source>
        <dbReference type="EMBL" id="MBY8885351.1"/>
    </source>
</evidence>
<keyword evidence="2" id="KW-0472">Membrane</keyword>
<proteinExistence type="predicted"/>
<dbReference type="Pfam" id="PF12277">
    <property type="entry name" value="DUF3618"/>
    <property type="match status" value="1"/>
</dbReference>
<evidence type="ECO:0000313" key="4">
    <source>
        <dbReference type="Proteomes" id="UP001198565"/>
    </source>
</evidence>
<sequence length="120" mass="12814">MTQPSHDAPASNDPEDLRAQVEHSREELGQTVAALAAKADVKARAQEKATAVKEQVDAKTGEIREGATRTVRKVRDRLPEPVRGKASRAGQAARGNRGALLVAGTGLAAVVWLACRRRRG</sequence>
<accession>A0ABS7QQ82</accession>
<dbReference type="Proteomes" id="UP001198565">
    <property type="component" value="Unassembled WGS sequence"/>
</dbReference>
<comment type="caution">
    <text evidence="3">The sequence shown here is derived from an EMBL/GenBank/DDBJ whole genome shotgun (WGS) entry which is preliminary data.</text>
</comment>
<dbReference type="Gene3D" id="1.20.120.20">
    <property type="entry name" value="Apolipoprotein"/>
    <property type="match status" value="1"/>
</dbReference>
<keyword evidence="2" id="KW-0812">Transmembrane</keyword>
<keyword evidence="4" id="KW-1185">Reference proteome</keyword>
<protein>
    <submittedName>
        <fullName evidence="3">DUF3618 domain-containing protein</fullName>
    </submittedName>
</protein>
<feature type="compositionally biased region" description="Basic and acidic residues" evidence="1">
    <location>
        <begin position="15"/>
        <end position="26"/>
    </location>
</feature>